<accession>A0A238C333</accession>
<dbReference type="EMBL" id="KZ269979">
    <property type="protein sequence ID" value="OZC11857.1"/>
    <property type="molecule type" value="Genomic_DNA"/>
</dbReference>
<evidence type="ECO:0000313" key="2">
    <source>
        <dbReference type="Proteomes" id="UP000242913"/>
    </source>
</evidence>
<gene>
    <name evidence="1" type="ORF">X798_01038</name>
</gene>
<keyword evidence="2" id="KW-1185">Reference proteome</keyword>
<proteinExistence type="predicted"/>
<evidence type="ECO:0000313" key="1">
    <source>
        <dbReference type="EMBL" id="OZC11857.1"/>
    </source>
</evidence>
<name>A0A238C333_9BILA</name>
<protein>
    <submittedName>
        <fullName evidence="1">Uncharacterized protein</fullName>
    </submittedName>
</protein>
<reference evidence="1 2" key="1">
    <citation type="submission" date="2015-12" db="EMBL/GenBank/DDBJ databases">
        <title>Draft genome of the nematode, Onchocerca flexuosa.</title>
        <authorList>
            <person name="Mitreva M."/>
        </authorList>
    </citation>
    <scope>NUCLEOTIDE SEQUENCE [LARGE SCALE GENOMIC DNA]</scope>
    <source>
        <strain evidence="1">Red Deer</strain>
    </source>
</reference>
<dbReference type="Proteomes" id="UP000242913">
    <property type="component" value="Unassembled WGS sequence"/>
</dbReference>
<organism evidence="1 2">
    <name type="scientific">Onchocerca flexuosa</name>
    <dbReference type="NCBI Taxonomy" id="387005"/>
    <lineage>
        <taxon>Eukaryota</taxon>
        <taxon>Metazoa</taxon>
        <taxon>Ecdysozoa</taxon>
        <taxon>Nematoda</taxon>
        <taxon>Chromadorea</taxon>
        <taxon>Rhabditida</taxon>
        <taxon>Spirurina</taxon>
        <taxon>Spiruromorpha</taxon>
        <taxon>Filarioidea</taxon>
        <taxon>Onchocercidae</taxon>
        <taxon>Onchocerca</taxon>
    </lineage>
</organism>
<sequence>MNGTKNNLTCTIYHTHPLKDPYCHLNTSSESERTIFQYYSCTCETNNIKARSKQCDVGLDAQIFSSKDWNRPTCFFTNTTGRHPLYIFGKEIPMNSFQKNSKQKTIETPICVMALSISKLGLFYRLHTFHYSRFQFGNEIAPKRFSVSKAKSFSTYTALCKSNRTISCNNNIDLIRHLLTYVVHIHSKTKVPRPYDRCTVFENRKRIERCSSSLGCYSFTRLDTREIMVSKGFTGCVDRIPALVKTLPNLSPLAWCLQMTYQENKYRCRAYKGTTNLTTSGTLCCCEEDCFI</sequence>
<dbReference type="OrthoDB" id="10487881at2759"/>
<feature type="non-terminal residue" evidence="1">
    <location>
        <position position="292"/>
    </location>
</feature>
<dbReference type="AlphaFoldDB" id="A0A238C333"/>